<sequence>MYDSVSLELGEFRVLQLEPAHDPEDPIVTHLIKARVDNPPMYDALSYRWEGGDSQTVNVNGADLKVTENLYAALRSLRRESHPLPKVLWVDSVCINQSSGPERAEQVPLMGEIYSQAHAVRIWLGEEGPGVGEALKLVRDCGTETSEEVVGRVLGNEEGAKGLTELLHRSYWGRMWMFQEVVLASNAIVHCGGHEASWNSFKWLHDVTAERAFWAEFEVEYPWVGDLRRALFRISLFSIPRDEAQDINAVLIPTRRLQATEPRDKIYGLMGVCQKLAKTVKVDYAAPVRDVYTDFAKAQIESDGELYTLLTAGLWTPENGEDLGIPSWVPDLRGMAGVDTRYLGGAYLETCNADGNGGSSPFFSFSTCDQNNILEVEALVLDSVQVHKKSSSRDEQSRKDLIDSFCLRADEHGFSVSKLRHFFQAIVFEDSILCTATEEVAKIRKNLIQRLSIGFFKDLQHLYGPQKAFIGFLESFSNIGFDLLDESASQLSPDFSPEELQHDELEYLYRTR</sequence>
<dbReference type="PANTHER" id="PTHR24148">
    <property type="entry name" value="ANKYRIN REPEAT DOMAIN-CONTAINING PROTEIN 39 HOMOLOG-RELATED"/>
    <property type="match status" value="1"/>
</dbReference>
<dbReference type="PANTHER" id="PTHR24148:SF73">
    <property type="entry name" value="HET DOMAIN PROTEIN (AFU_ORTHOLOGUE AFUA_8G01020)"/>
    <property type="match status" value="1"/>
</dbReference>
<keyword evidence="3" id="KW-1185">Reference proteome</keyword>
<protein>
    <submittedName>
        <fullName evidence="2">Putative het domain-containing protein</fullName>
    </submittedName>
</protein>
<dbReference type="Pfam" id="PF06985">
    <property type="entry name" value="HET"/>
    <property type="match status" value="1"/>
</dbReference>
<dbReference type="OrthoDB" id="2157530at2759"/>
<evidence type="ECO:0000313" key="2">
    <source>
        <dbReference type="EMBL" id="KKY30961.1"/>
    </source>
</evidence>
<reference evidence="2 3" key="1">
    <citation type="submission" date="2015-05" db="EMBL/GenBank/DDBJ databases">
        <title>Distinctive expansion of gene families associated with plant cell wall degradation and secondary metabolism in the genomes of grapevine trunk pathogens.</title>
        <authorList>
            <person name="Lawrence D.P."/>
            <person name="Travadon R."/>
            <person name="Rolshausen P.E."/>
            <person name="Baumgartner K."/>
        </authorList>
    </citation>
    <scope>NUCLEOTIDE SEQUENCE [LARGE SCALE GENOMIC DNA]</scope>
    <source>
        <strain evidence="2">DA912</strain>
    </source>
</reference>
<evidence type="ECO:0000259" key="1">
    <source>
        <dbReference type="Pfam" id="PF06985"/>
    </source>
</evidence>
<dbReference type="STRING" id="1214573.A0A0G2F9T4"/>
<evidence type="ECO:0000313" key="3">
    <source>
        <dbReference type="Proteomes" id="UP000034680"/>
    </source>
</evidence>
<gene>
    <name evidence="2" type="ORF">UCDDA912_g09094</name>
</gene>
<comment type="caution">
    <text evidence="2">The sequence shown here is derived from an EMBL/GenBank/DDBJ whole genome shotgun (WGS) entry which is preliminary data.</text>
</comment>
<reference evidence="2 3" key="2">
    <citation type="submission" date="2015-05" db="EMBL/GenBank/DDBJ databases">
        <authorList>
            <person name="Morales-Cruz A."/>
            <person name="Amrine K.C."/>
            <person name="Cantu D."/>
        </authorList>
    </citation>
    <scope>NUCLEOTIDE SEQUENCE [LARGE SCALE GENOMIC DNA]</scope>
    <source>
        <strain evidence="2">DA912</strain>
    </source>
</reference>
<dbReference type="InterPro" id="IPR052895">
    <property type="entry name" value="HetReg/Transcr_Mod"/>
</dbReference>
<feature type="domain" description="Heterokaryon incompatibility" evidence="1">
    <location>
        <begin position="42"/>
        <end position="180"/>
    </location>
</feature>
<organism evidence="2 3">
    <name type="scientific">Diaporthe ampelina</name>
    <dbReference type="NCBI Taxonomy" id="1214573"/>
    <lineage>
        <taxon>Eukaryota</taxon>
        <taxon>Fungi</taxon>
        <taxon>Dikarya</taxon>
        <taxon>Ascomycota</taxon>
        <taxon>Pezizomycotina</taxon>
        <taxon>Sordariomycetes</taxon>
        <taxon>Sordariomycetidae</taxon>
        <taxon>Diaporthales</taxon>
        <taxon>Diaporthaceae</taxon>
        <taxon>Diaporthe</taxon>
    </lineage>
</organism>
<dbReference type="Proteomes" id="UP000034680">
    <property type="component" value="Unassembled WGS sequence"/>
</dbReference>
<dbReference type="AlphaFoldDB" id="A0A0G2F9T4"/>
<dbReference type="InterPro" id="IPR010730">
    <property type="entry name" value="HET"/>
</dbReference>
<name>A0A0G2F9T4_9PEZI</name>
<proteinExistence type="predicted"/>
<accession>A0A0G2F9T4</accession>
<dbReference type="EMBL" id="LCUC01000429">
    <property type="protein sequence ID" value="KKY30961.1"/>
    <property type="molecule type" value="Genomic_DNA"/>
</dbReference>